<evidence type="ECO:0000313" key="1">
    <source>
        <dbReference type="EMBL" id="KAL3837648.1"/>
    </source>
</evidence>
<dbReference type="AlphaFoldDB" id="A0ABD3TNK3"/>
<comment type="caution">
    <text evidence="1">The sequence shown here is derived from an EMBL/GenBank/DDBJ whole genome shotgun (WGS) entry which is preliminary data.</text>
</comment>
<protein>
    <recommendedName>
        <fullName evidence="3">Tc1-like transposase DDE domain-containing protein</fullName>
    </recommendedName>
</protein>
<gene>
    <name evidence="1" type="ORF">ACJMK2_022994</name>
</gene>
<reference evidence="1 2" key="1">
    <citation type="submission" date="2024-11" db="EMBL/GenBank/DDBJ databases">
        <title>Chromosome-level genome assembly of the freshwater bivalve Anodonta woodiana.</title>
        <authorList>
            <person name="Chen X."/>
        </authorList>
    </citation>
    <scope>NUCLEOTIDE SEQUENCE [LARGE SCALE GENOMIC DNA]</scope>
    <source>
        <strain evidence="1">MN2024</strain>
        <tissue evidence="1">Gills</tissue>
    </source>
</reference>
<dbReference type="EMBL" id="JBJQND010000018">
    <property type="protein sequence ID" value="KAL3837648.1"/>
    <property type="molecule type" value="Genomic_DNA"/>
</dbReference>
<organism evidence="1 2">
    <name type="scientific">Sinanodonta woodiana</name>
    <name type="common">Chinese pond mussel</name>
    <name type="synonym">Anodonta woodiana</name>
    <dbReference type="NCBI Taxonomy" id="1069815"/>
    <lineage>
        <taxon>Eukaryota</taxon>
        <taxon>Metazoa</taxon>
        <taxon>Spiralia</taxon>
        <taxon>Lophotrochozoa</taxon>
        <taxon>Mollusca</taxon>
        <taxon>Bivalvia</taxon>
        <taxon>Autobranchia</taxon>
        <taxon>Heteroconchia</taxon>
        <taxon>Palaeoheterodonta</taxon>
        <taxon>Unionida</taxon>
        <taxon>Unionoidea</taxon>
        <taxon>Unionidae</taxon>
        <taxon>Unioninae</taxon>
        <taxon>Sinanodonta</taxon>
    </lineage>
</organism>
<evidence type="ECO:0008006" key="3">
    <source>
        <dbReference type="Google" id="ProtNLM"/>
    </source>
</evidence>
<sequence length="166" mass="20158">MLTTEEESSIVNYIKYSAQHGFPLTRQYVITIIKQNGRHSLFNINKDPSDKWFQFLPQDRGRNRMLNINVMNQYFIILENTLHRFGSENKPDQIFNCDETNFRCDETNFSEKEKSIQRVIGIKDQHSYQQPHNRVTSQLIYAYLQVEKFFHYFLYLRDFYPIWLIR</sequence>
<accession>A0ABD3TNK3</accession>
<keyword evidence="2" id="KW-1185">Reference proteome</keyword>
<name>A0ABD3TNK3_SINWO</name>
<evidence type="ECO:0000313" key="2">
    <source>
        <dbReference type="Proteomes" id="UP001634394"/>
    </source>
</evidence>
<proteinExistence type="predicted"/>
<dbReference type="Proteomes" id="UP001634394">
    <property type="component" value="Unassembled WGS sequence"/>
</dbReference>